<dbReference type="AlphaFoldDB" id="A0A1V5SLD8"/>
<organism evidence="2">
    <name type="scientific">Candidatus Atribacter allofermentans</name>
    <dbReference type="NCBI Taxonomy" id="1852833"/>
    <lineage>
        <taxon>Bacteria</taxon>
        <taxon>Pseudomonadati</taxon>
        <taxon>Atribacterota</taxon>
        <taxon>Atribacteria</taxon>
        <taxon>Atribacterales</taxon>
        <taxon>Atribacteraceae</taxon>
        <taxon>Atribacter</taxon>
    </lineage>
</organism>
<proteinExistence type="predicted"/>
<dbReference type="EMBL" id="MWBQ01000181">
    <property type="protein sequence ID" value="OQA55053.1"/>
    <property type="molecule type" value="Genomic_DNA"/>
</dbReference>
<evidence type="ECO:0000256" key="1">
    <source>
        <dbReference type="SAM" id="MobiDB-lite"/>
    </source>
</evidence>
<accession>A0A1V5SLD8</accession>
<reference evidence="2" key="1">
    <citation type="submission" date="2017-02" db="EMBL/GenBank/DDBJ databases">
        <title>Delving into the versatile metabolic prowess of the omnipresent phylum Bacteroidetes.</title>
        <authorList>
            <person name="Nobu M.K."/>
            <person name="Mei R."/>
            <person name="Narihiro T."/>
            <person name="Kuroda K."/>
            <person name="Liu W.-T."/>
        </authorList>
    </citation>
    <scope>NUCLEOTIDE SEQUENCE</scope>
    <source>
        <strain evidence="2">ADurb.Bin276</strain>
    </source>
</reference>
<sequence>MLYTQTSFYQPESPERDENILKMAQAWFDKHNDEAIELGNQLLEGEYLNPFVHDLFAKIYKESGEGDSLFHLLMFINIIASIQGDGKSYETAYQVISTWEEKAMMTFVQVTPADPDQVFEPTLHDGHYFHVIQVKADETGEISDLYFNIDIPYQKAQQTGPIVTTPVITPPPPTPALQPITTYTDPTGQFSIHFPAGFSLLASQTNLIQCMAPNNGNLYLIISDYANTMKAFSDEIIKRPGSLSGESQFQAGNLSGKIQLYTMSGSFQVLDGKSYAVLLVTYAGIDYGLVVVLPTESYSAAQNWLSALVTGIQYQPTTSSPSAVVTPIVTPTFPVTTSLEYTAPDGSFQVSLPAGSSKGGEWPNIVEYQTPSQGTLYILSGDTVGTLNLFRQDLTQKQGKMLSQPVLFQTNEGDQGSMEVSTMVGSFQTADGKDYISFLVSYERPEGALVIIVPNNLYTEAQGWISPLITGVTFQAVQPTPSPFLTPVSTPTATVTPPPLPTETLPPLSD</sequence>
<evidence type="ECO:0008006" key="3">
    <source>
        <dbReference type="Google" id="ProtNLM"/>
    </source>
</evidence>
<protein>
    <recommendedName>
        <fullName evidence="3">DUF4919 domain-containing protein</fullName>
    </recommendedName>
</protein>
<gene>
    <name evidence="2" type="ORF">BWY41_01785</name>
</gene>
<comment type="caution">
    <text evidence="2">The sequence shown here is derived from an EMBL/GenBank/DDBJ whole genome shotgun (WGS) entry which is preliminary data.</text>
</comment>
<evidence type="ECO:0000313" key="2">
    <source>
        <dbReference type="EMBL" id="OQA55053.1"/>
    </source>
</evidence>
<feature type="region of interest" description="Disordered" evidence="1">
    <location>
        <begin position="487"/>
        <end position="510"/>
    </location>
</feature>
<name>A0A1V5SLD8_9BACT</name>
<dbReference type="Proteomes" id="UP000485569">
    <property type="component" value="Unassembled WGS sequence"/>
</dbReference>